<dbReference type="SUPFAM" id="SSF55298">
    <property type="entry name" value="YjgF-like"/>
    <property type="match status" value="1"/>
</dbReference>
<dbReference type="InterPro" id="IPR006175">
    <property type="entry name" value="YjgF/YER057c/UK114"/>
</dbReference>
<gene>
    <name evidence="1" type="ORF">FDT80_11225</name>
</gene>
<evidence type="ECO:0000313" key="2">
    <source>
        <dbReference type="Proteomes" id="UP000309550"/>
    </source>
</evidence>
<dbReference type="AlphaFoldDB" id="A0A5S3PI75"/>
<dbReference type="PANTHER" id="PTHR43857:SF1">
    <property type="entry name" value="YJGH FAMILY PROTEIN"/>
    <property type="match status" value="1"/>
</dbReference>
<dbReference type="PANTHER" id="PTHR43857">
    <property type="entry name" value="BLR7761 PROTEIN"/>
    <property type="match status" value="1"/>
</dbReference>
<comment type="caution">
    <text evidence="1">The sequence shown here is derived from an EMBL/GenBank/DDBJ whole genome shotgun (WGS) entry which is preliminary data.</text>
</comment>
<dbReference type="Gene3D" id="3.30.1330.40">
    <property type="entry name" value="RutC-like"/>
    <property type="match status" value="1"/>
</dbReference>
<protein>
    <submittedName>
        <fullName evidence="1">RidA family protein</fullName>
    </submittedName>
</protein>
<dbReference type="OrthoDB" id="9803101at2"/>
<dbReference type="Proteomes" id="UP000309550">
    <property type="component" value="Unassembled WGS sequence"/>
</dbReference>
<proteinExistence type="predicted"/>
<dbReference type="Pfam" id="PF01042">
    <property type="entry name" value="Ribonuc_L-PSP"/>
    <property type="match status" value="1"/>
</dbReference>
<accession>A0A5S3PI75</accession>
<reference evidence="1 2" key="1">
    <citation type="submission" date="2019-05" db="EMBL/GenBank/DDBJ databases">
        <title>Sulfitobacter sabulilitoris sp. nov., isolated from a marine sand.</title>
        <authorList>
            <person name="Yoon J.-H."/>
        </authorList>
    </citation>
    <scope>NUCLEOTIDE SEQUENCE [LARGE SCALE GENOMIC DNA]</scope>
    <source>
        <strain evidence="1 2">HSMS-29</strain>
    </source>
</reference>
<dbReference type="EMBL" id="VANS01000002">
    <property type="protein sequence ID" value="TMM53051.1"/>
    <property type="molecule type" value="Genomic_DNA"/>
</dbReference>
<sequence length="118" mass="12413">MDAVVGGSRAVRAGARTGIGGTAPAGPDCGTGDVAAQPRQCLESIKSALEQAGSGLQDGARPQVIRTDIDDWKATIDGRNDYSRDVRRVATILAVSRFENPGRLVEYQADAIISDWQG</sequence>
<organism evidence="1 2">
    <name type="scientific">Sulfitobacter sabulilitoris</name>
    <dbReference type="NCBI Taxonomy" id="2562655"/>
    <lineage>
        <taxon>Bacteria</taxon>
        <taxon>Pseudomonadati</taxon>
        <taxon>Pseudomonadota</taxon>
        <taxon>Alphaproteobacteria</taxon>
        <taxon>Rhodobacterales</taxon>
        <taxon>Roseobacteraceae</taxon>
        <taxon>Sulfitobacter</taxon>
    </lineage>
</organism>
<name>A0A5S3PI75_9RHOB</name>
<dbReference type="InterPro" id="IPR035959">
    <property type="entry name" value="RutC-like_sf"/>
</dbReference>
<evidence type="ECO:0000313" key="1">
    <source>
        <dbReference type="EMBL" id="TMM53051.1"/>
    </source>
</evidence>
<keyword evidence="2" id="KW-1185">Reference proteome</keyword>